<sequence>MDEKIKVFSLVLGLFILSMVIILVIFYKLYTLEKETYLQIMTQSFEALYKNNAYLLKERANIVFDIFINKEDILKILAEASKVKDKNSEDFKKLHEKL</sequence>
<proteinExistence type="predicted"/>
<feature type="transmembrane region" description="Helical" evidence="1">
    <location>
        <begin position="7"/>
        <end position="30"/>
    </location>
</feature>
<comment type="caution">
    <text evidence="2">The sequence shown here is derived from an EMBL/GenBank/DDBJ whole genome shotgun (WGS) entry which is preliminary data.</text>
</comment>
<gene>
    <name evidence="2" type="ORF">ENU91_00680</name>
</gene>
<keyword evidence="1" id="KW-0472">Membrane</keyword>
<evidence type="ECO:0000256" key="1">
    <source>
        <dbReference type="SAM" id="Phobius"/>
    </source>
</evidence>
<dbReference type="AlphaFoldDB" id="A0A7V4JP74"/>
<evidence type="ECO:0008006" key="3">
    <source>
        <dbReference type="Google" id="ProtNLM"/>
    </source>
</evidence>
<dbReference type="EMBL" id="DTEI01000012">
    <property type="protein sequence ID" value="HGU15169.1"/>
    <property type="molecule type" value="Genomic_DNA"/>
</dbReference>
<reference evidence="2" key="1">
    <citation type="journal article" date="2020" name="mSystems">
        <title>Genome- and Community-Level Interaction Insights into Carbon Utilization and Element Cycling Functions of Hydrothermarchaeota in Hydrothermal Sediment.</title>
        <authorList>
            <person name="Zhou Z."/>
            <person name="Liu Y."/>
            <person name="Xu W."/>
            <person name="Pan J."/>
            <person name="Luo Z.H."/>
            <person name="Li M."/>
        </authorList>
    </citation>
    <scope>NUCLEOTIDE SEQUENCE [LARGE SCALE GENOMIC DNA]</scope>
    <source>
        <strain evidence="2">SpSt-711</strain>
    </source>
</reference>
<keyword evidence="1" id="KW-0812">Transmembrane</keyword>
<name>A0A7V4JP74_9BACT</name>
<accession>A0A7V4JP74</accession>
<organism evidence="2">
    <name type="scientific">Thermodesulfobacterium geofontis</name>
    <dbReference type="NCBI Taxonomy" id="1295609"/>
    <lineage>
        <taxon>Bacteria</taxon>
        <taxon>Pseudomonadati</taxon>
        <taxon>Thermodesulfobacteriota</taxon>
        <taxon>Thermodesulfobacteria</taxon>
        <taxon>Thermodesulfobacteriales</taxon>
        <taxon>Thermodesulfobacteriaceae</taxon>
        <taxon>Thermodesulfobacterium</taxon>
    </lineage>
</organism>
<protein>
    <recommendedName>
        <fullName evidence="3">Chemotaxis methyl-accepting receptor HlyB-like 4HB MCP domain-containing protein</fullName>
    </recommendedName>
</protein>
<feature type="non-terminal residue" evidence="2">
    <location>
        <position position="98"/>
    </location>
</feature>
<evidence type="ECO:0000313" key="2">
    <source>
        <dbReference type="EMBL" id="HGU15169.1"/>
    </source>
</evidence>
<keyword evidence="1" id="KW-1133">Transmembrane helix</keyword>